<reference evidence="4" key="2">
    <citation type="journal article" date="2018" name="Nat. Commun.">
        <title>Extreme sensitivity to ultraviolet light in the fungal pathogen causing white-nose syndrome of bats.</title>
        <authorList>
            <person name="Palmer J.M."/>
            <person name="Drees K.P."/>
            <person name="Foster J.T."/>
            <person name="Lindner D.L."/>
        </authorList>
    </citation>
    <scope>NUCLEOTIDE SEQUENCE [LARGE SCALE GENOMIC DNA]</scope>
    <source>
        <strain evidence="4">UAMH 10579</strain>
    </source>
</reference>
<dbReference type="AlphaFoldDB" id="A0A2P2SW73"/>
<evidence type="ECO:0000256" key="2">
    <source>
        <dbReference type="SAM" id="MobiDB-lite"/>
    </source>
</evidence>
<feature type="compositionally biased region" description="Low complexity" evidence="2">
    <location>
        <begin position="225"/>
        <end position="234"/>
    </location>
</feature>
<protein>
    <submittedName>
        <fullName evidence="3">Uncharacterized protein</fullName>
    </submittedName>
</protein>
<feature type="region of interest" description="Disordered" evidence="2">
    <location>
        <begin position="1"/>
        <end position="23"/>
    </location>
</feature>
<name>A0A2P2SW73_9PEZI</name>
<evidence type="ECO:0000256" key="1">
    <source>
        <dbReference type="SAM" id="Coils"/>
    </source>
</evidence>
<evidence type="ECO:0000313" key="3">
    <source>
        <dbReference type="EMBL" id="OBU01028.1"/>
    </source>
</evidence>
<dbReference type="EMBL" id="KV460207">
    <property type="protein sequence ID" value="OBU01028.1"/>
    <property type="molecule type" value="Genomic_DNA"/>
</dbReference>
<gene>
    <name evidence="3" type="ORF">VE01_00938</name>
</gene>
<dbReference type="Proteomes" id="UP000091956">
    <property type="component" value="Unassembled WGS sequence"/>
</dbReference>
<sequence>MSHPASPLHRPQSTTSRDDESPLPQGQCRYLLLHPEVRGQRCACVGFSLNKCTPGSSCNCGHLAVYHLTAPTEETLADKEEVETMRARIVLLEKLLEREREAKNHLTVRVSALEEHNENGRFNADLEIRNVYRGIEGLWRHFGALDRRTRYHDDCIDALMDTTHATQDDIRTVQSRIIDLDDASMILEDRVDGLSSHPRRIENTISRRPSMTPPRQPHSRRSRSSQRSSHSGRSNRAKAWSVHISLMPTASQPFPFEKDTMAYKRVQSRGLHRVVAIPGQDSSSFVTATSNEFASLLKGRPWMPLVAKICDAEHVTGLPMLRQLPPNLIDSSLYDMDFLTAHCATLDHNGHILDLYIGMCDDYFSWSELASSPVFMPGLEACWAFDPFLDGASARDNEEAIDSVIDDLKAEDRSSAGDLLRAWSPPATRLKRTATGITRTSSFGSTDSAVSVSKKSKIGHPPSCVLPGVESRDWRGAEAVRGA</sequence>
<accession>A0A2P2SW73</accession>
<organism evidence="3 4">
    <name type="scientific">Pseudogymnoascus verrucosus</name>
    <dbReference type="NCBI Taxonomy" id="342668"/>
    <lineage>
        <taxon>Eukaryota</taxon>
        <taxon>Fungi</taxon>
        <taxon>Dikarya</taxon>
        <taxon>Ascomycota</taxon>
        <taxon>Pezizomycotina</taxon>
        <taxon>Leotiomycetes</taxon>
        <taxon>Thelebolales</taxon>
        <taxon>Thelebolaceae</taxon>
        <taxon>Pseudogymnoascus</taxon>
    </lineage>
</organism>
<dbReference type="RefSeq" id="XP_018134760.1">
    <property type="nucleotide sequence ID" value="XM_018270466.2"/>
</dbReference>
<dbReference type="OrthoDB" id="4187949at2759"/>
<evidence type="ECO:0000313" key="4">
    <source>
        <dbReference type="Proteomes" id="UP000091956"/>
    </source>
</evidence>
<keyword evidence="4" id="KW-1185">Reference proteome</keyword>
<feature type="coiled-coil region" evidence="1">
    <location>
        <begin position="82"/>
        <end position="116"/>
    </location>
</feature>
<keyword evidence="1" id="KW-0175">Coiled coil</keyword>
<proteinExistence type="predicted"/>
<dbReference type="STRING" id="342668.A0A2P2SW73"/>
<reference evidence="3 4" key="1">
    <citation type="submission" date="2016-03" db="EMBL/GenBank/DDBJ databases">
        <title>Comparative genomics of Pseudogymnoascus destructans, the fungus causing white-nose syndrome of bats.</title>
        <authorList>
            <person name="Palmer J.M."/>
            <person name="Drees K.P."/>
            <person name="Foster J.T."/>
            <person name="Lindner D.L."/>
        </authorList>
    </citation>
    <scope>NUCLEOTIDE SEQUENCE [LARGE SCALE GENOMIC DNA]</scope>
    <source>
        <strain evidence="3 4">UAMH 10579</strain>
    </source>
</reference>
<feature type="region of interest" description="Disordered" evidence="2">
    <location>
        <begin position="197"/>
        <end position="236"/>
    </location>
</feature>
<dbReference type="GeneID" id="28834324"/>